<proteinExistence type="predicted"/>
<name>A0A2G3PLS4_WILMA</name>
<sequence>MSDDNGYPDGCPTLSRDGQVVGFCPSPNGTHLLVWWRADSEIIGGYGTYEAGVTAALRAIAADGLDPDPDDVRVEAAKLEADFVGTDWMGLGF</sequence>
<evidence type="ECO:0000313" key="1">
    <source>
        <dbReference type="EMBL" id="PHV66734.1"/>
    </source>
</evidence>
<evidence type="ECO:0000313" key="2">
    <source>
        <dbReference type="Proteomes" id="UP000225108"/>
    </source>
</evidence>
<reference evidence="1 2" key="1">
    <citation type="submission" date="2017-10" db="EMBL/GenBank/DDBJ databases">
        <title>The draft genome sequence of Williamsia sp. BULT 1.1 isolated from the semi-arid grassland soils from South Africa.</title>
        <authorList>
            <person name="Kabwe M.H."/>
            <person name="Govender N."/>
            <person name="Mutseka Lunga P."/>
            <person name="Vikram S."/>
            <person name="Makhalanyane T.P."/>
        </authorList>
    </citation>
    <scope>NUCLEOTIDE SEQUENCE [LARGE SCALE GENOMIC DNA]</scope>
    <source>
        <strain evidence="1 2">BULT 1.1</strain>
    </source>
</reference>
<accession>A0A2G3PLS4</accession>
<organism evidence="1 2">
    <name type="scientific">Williamsia marianensis</name>
    <dbReference type="NCBI Taxonomy" id="85044"/>
    <lineage>
        <taxon>Bacteria</taxon>
        <taxon>Bacillati</taxon>
        <taxon>Actinomycetota</taxon>
        <taxon>Actinomycetes</taxon>
        <taxon>Mycobacteriales</taxon>
        <taxon>Nocardiaceae</taxon>
        <taxon>Williamsia</taxon>
    </lineage>
</organism>
<dbReference type="RefSeq" id="WP_099382760.1">
    <property type="nucleotide sequence ID" value="NZ_PEBD01000008.1"/>
</dbReference>
<gene>
    <name evidence="1" type="ORF">CSW57_10675</name>
</gene>
<dbReference type="EMBL" id="PEBD01000008">
    <property type="protein sequence ID" value="PHV66734.1"/>
    <property type="molecule type" value="Genomic_DNA"/>
</dbReference>
<dbReference type="Proteomes" id="UP000225108">
    <property type="component" value="Unassembled WGS sequence"/>
</dbReference>
<dbReference type="AlphaFoldDB" id="A0A2G3PLS4"/>
<protein>
    <submittedName>
        <fullName evidence="1">Uncharacterized protein</fullName>
    </submittedName>
</protein>
<comment type="caution">
    <text evidence="1">The sequence shown here is derived from an EMBL/GenBank/DDBJ whole genome shotgun (WGS) entry which is preliminary data.</text>
</comment>